<feature type="transmembrane region" description="Helical" evidence="1">
    <location>
        <begin position="429"/>
        <end position="452"/>
    </location>
</feature>
<dbReference type="InterPro" id="IPR001036">
    <property type="entry name" value="Acrflvin-R"/>
</dbReference>
<feature type="transmembrane region" description="Helical" evidence="1">
    <location>
        <begin position="976"/>
        <end position="1006"/>
    </location>
</feature>
<dbReference type="Gene3D" id="3.30.70.1440">
    <property type="entry name" value="Multidrug efflux transporter AcrB pore domain"/>
    <property type="match status" value="1"/>
</dbReference>
<dbReference type="RefSeq" id="WP_209811034.1">
    <property type="nucleotide sequence ID" value="NZ_JAGGKT010000009.1"/>
</dbReference>
<dbReference type="EMBL" id="JAGGKT010000009">
    <property type="protein sequence ID" value="MBP1932999.1"/>
    <property type="molecule type" value="Genomic_DNA"/>
</dbReference>
<evidence type="ECO:0000313" key="3">
    <source>
        <dbReference type="Proteomes" id="UP001519343"/>
    </source>
</evidence>
<feature type="transmembrane region" description="Helical" evidence="1">
    <location>
        <begin position="840"/>
        <end position="857"/>
    </location>
</feature>
<dbReference type="PANTHER" id="PTHR32063">
    <property type="match status" value="1"/>
</dbReference>
<keyword evidence="3" id="KW-1185">Reference proteome</keyword>
<dbReference type="SUPFAM" id="SSF82714">
    <property type="entry name" value="Multidrug efflux transporter AcrB TolC docking domain, DN and DC subdomains"/>
    <property type="match status" value="2"/>
</dbReference>
<dbReference type="Gene3D" id="3.30.70.1320">
    <property type="entry name" value="Multidrug efflux transporter AcrB pore domain like"/>
    <property type="match status" value="1"/>
</dbReference>
<feature type="transmembrane region" description="Helical" evidence="1">
    <location>
        <begin position="896"/>
        <end position="916"/>
    </location>
</feature>
<keyword evidence="1" id="KW-1133">Transmembrane helix</keyword>
<organism evidence="2 3">
    <name type="scientific">Ammoniphilus resinae</name>
    <dbReference type="NCBI Taxonomy" id="861532"/>
    <lineage>
        <taxon>Bacteria</taxon>
        <taxon>Bacillati</taxon>
        <taxon>Bacillota</taxon>
        <taxon>Bacilli</taxon>
        <taxon>Bacillales</taxon>
        <taxon>Paenibacillaceae</taxon>
        <taxon>Aneurinibacillus group</taxon>
        <taxon>Ammoniphilus</taxon>
    </lineage>
</organism>
<keyword evidence="1" id="KW-0812">Transmembrane</keyword>
<gene>
    <name evidence="2" type="ORF">J2Z37_003010</name>
</gene>
<dbReference type="PANTHER" id="PTHR32063:SF0">
    <property type="entry name" value="SWARMING MOTILITY PROTEIN SWRC"/>
    <property type="match status" value="1"/>
</dbReference>
<dbReference type="SUPFAM" id="SSF82866">
    <property type="entry name" value="Multidrug efflux transporter AcrB transmembrane domain"/>
    <property type="match status" value="2"/>
</dbReference>
<dbReference type="Gene3D" id="1.20.1640.10">
    <property type="entry name" value="Multidrug efflux transporter AcrB transmembrane domain"/>
    <property type="match status" value="2"/>
</dbReference>
<feature type="transmembrane region" description="Helical" evidence="1">
    <location>
        <begin position="464"/>
        <end position="487"/>
    </location>
</feature>
<dbReference type="Proteomes" id="UP001519343">
    <property type="component" value="Unassembled WGS sequence"/>
</dbReference>
<dbReference type="Pfam" id="PF00873">
    <property type="entry name" value="ACR_tran"/>
    <property type="match status" value="1"/>
</dbReference>
<protein>
    <submittedName>
        <fullName evidence="2">HAE1 family hydrophobic/amphiphilic exporter-1</fullName>
    </submittedName>
</protein>
<dbReference type="InterPro" id="IPR027463">
    <property type="entry name" value="AcrB_DN_DC_subdom"/>
</dbReference>
<dbReference type="SUPFAM" id="SSF82693">
    <property type="entry name" value="Multidrug efflux transporter AcrB pore domain, PN1, PN2, PC1 and PC2 subdomains"/>
    <property type="match status" value="2"/>
</dbReference>
<sequence length="1027" mass="113416">MGAIIEFLIRRKVIVYLLTVFILLAEIGSVFTFKRELLPKADFPQIVVSITGDAIPPEEIEDKVTKPIEKEIKTLSNVEDYSSTIFSGGTTISIKAAEGKGTEVKTDVQSIVNRLRNSFPQEIKEVNITQASFGDDFLMEVALTGKDLPTLYNIAQTTIKDRVEQVEGVREVQIVADNLSRKIEITFNPSKLDGYQVTPQQVMAELQGVNWKQAIGTLSNDSFDTVIEVDNTLKTVQDIRRQLIQTPLGSIPLSELADIKDLRGKNQEAAFFYNGEDFIDLIIFKADGSDVIQTVDRVQSALNQMNQEANGHYQLTTYIEAASFVKNAINNLGRDVCIGGVLAILILMIFLKNWRVTLVIATTLPLSVMMTFLAMKIGGYNIDLVSLISLSLSMGLIVDAGIVVLESIYHFRERGEELKASIIKGVKEVLTPVLTSQFTIIVVFLPLALANIGGKSFVPVMMTITFTVSVAIVSSTIAALFFVPVFCERFLKHDKQMEANRQRQAKNSKLIDFFLSVLSLAIRHRLKTIGLSLLLLVGATVLASQVKMGSINDINENYVRGQIKMFKGTSFDVSTKVALEAEAKLRKIPEVKEVFVIAQKTDLTFHMLLWGKSELKDRRSKEPMLHEMNQALSSVKGTERVSVGFGNGSQTPIELEIRGKDFDTMRKLSDQMIGALKTIEGVQNPRSDFSDSVEKVILIPKHDALQQLGMDESSVMSQLSAWVNPQHLTKITIDDLELDVTARYPEELMSHPEELKQVMISAPSGMQVPLLSVVDWKMSKSLEQIHHKKGERVATIQAELVGSDLGTVGKAIQNILVGQSIPNGYQIEMVGVLKTQSDNLINGVMVFLGVLALIYVIMVGQFNRLSHPFLILLTLPMAVVGVVVGMVVTGRELNELALVGVIMLIGIVVSNAILLIDRINILREREGMELNQAIIEGTKNRIRPVIMTKLTAILGMLPLALALSEGSSMEAPLATVVIFGLAFHTLITLILVPVLYSLFASFSLWVNSRKQVKQEKQKKKSIAAPVG</sequence>
<dbReference type="Gene3D" id="3.30.70.1430">
    <property type="entry name" value="Multidrug efflux transporter AcrB pore domain"/>
    <property type="match status" value="2"/>
</dbReference>
<reference evidence="2 3" key="1">
    <citation type="submission" date="2021-03" db="EMBL/GenBank/DDBJ databases">
        <title>Genomic Encyclopedia of Type Strains, Phase IV (KMG-IV): sequencing the most valuable type-strain genomes for metagenomic binning, comparative biology and taxonomic classification.</title>
        <authorList>
            <person name="Goeker M."/>
        </authorList>
    </citation>
    <scope>NUCLEOTIDE SEQUENCE [LARGE SCALE GENOMIC DNA]</scope>
    <source>
        <strain evidence="2 3">DSM 24738</strain>
    </source>
</reference>
<dbReference type="PRINTS" id="PR00702">
    <property type="entry name" value="ACRIFLAVINRP"/>
</dbReference>
<feature type="transmembrane region" description="Helical" evidence="1">
    <location>
        <begin position="384"/>
        <end position="408"/>
    </location>
</feature>
<keyword evidence="1" id="KW-0472">Membrane</keyword>
<comment type="caution">
    <text evidence="2">The sequence shown here is derived from an EMBL/GenBank/DDBJ whole genome shotgun (WGS) entry which is preliminary data.</text>
</comment>
<feature type="transmembrane region" description="Helical" evidence="1">
    <location>
        <begin position="332"/>
        <end position="351"/>
    </location>
</feature>
<feature type="transmembrane region" description="Helical" evidence="1">
    <location>
        <begin position="946"/>
        <end position="964"/>
    </location>
</feature>
<feature type="transmembrane region" description="Helical" evidence="1">
    <location>
        <begin position="13"/>
        <end position="33"/>
    </location>
</feature>
<feature type="transmembrane region" description="Helical" evidence="1">
    <location>
        <begin position="358"/>
        <end position="378"/>
    </location>
</feature>
<feature type="transmembrane region" description="Helical" evidence="1">
    <location>
        <begin position="528"/>
        <end position="546"/>
    </location>
</feature>
<evidence type="ECO:0000313" key="2">
    <source>
        <dbReference type="EMBL" id="MBP1932999.1"/>
    </source>
</evidence>
<feature type="transmembrane region" description="Helical" evidence="1">
    <location>
        <begin position="869"/>
        <end position="890"/>
    </location>
</feature>
<name>A0ABS4GRW5_9BACL</name>
<accession>A0ABS4GRW5</accession>
<evidence type="ECO:0000256" key="1">
    <source>
        <dbReference type="SAM" id="Phobius"/>
    </source>
</evidence>
<proteinExistence type="predicted"/>
<dbReference type="Gene3D" id="3.30.2090.10">
    <property type="entry name" value="Multidrug efflux transporter AcrB TolC docking domain, DN and DC subdomains"/>
    <property type="match status" value="2"/>
</dbReference>